<accession>A0A8D5ZHV5</accession>
<organism evidence="1 2">
    <name type="scientific">Stygiolobus caldivivus</name>
    <dbReference type="NCBI Taxonomy" id="2824673"/>
    <lineage>
        <taxon>Archaea</taxon>
        <taxon>Thermoproteota</taxon>
        <taxon>Thermoprotei</taxon>
        <taxon>Sulfolobales</taxon>
        <taxon>Sulfolobaceae</taxon>
        <taxon>Stygiolobus</taxon>
    </lineage>
</organism>
<evidence type="ECO:0000313" key="1">
    <source>
        <dbReference type="EMBL" id="BCU68747.1"/>
    </source>
</evidence>
<reference evidence="1 2" key="1">
    <citation type="submission" date="2021-04" db="EMBL/GenBank/DDBJ databases">
        <title>Complete genome sequence of Stygiolobus sp. KN-1.</title>
        <authorList>
            <person name="Nakamura K."/>
            <person name="Sakai H."/>
            <person name="Kurosawa N."/>
        </authorList>
    </citation>
    <scope>NUCLEOTIDE SEQUENCE [LARGE SCALE GENOMIC DNA]</scope>
    <source>
        <strain evidence="1 2">KN-1</strain>
    </source>
</reference>
<dbReference type="GeneID" id="67876181"/>
<name>A0A8D5ZHV5_9CREN</name>
<dbReference type="EMBL" id="AP024597">
    <property type="protein sequence ID" value="BCU68747.1"/>
    <property type="molecule type" value="Genomic_DNA"/>
</dbReference>
<proteinExistence type="predicted"/>
<dbReference type="Proteomes" id="UP000825123">
    <property type="component" value="Chromosome"/>
</dbReference>
<dbReference type="RefSeq" id="WP_225905738.1">
    <property type="nucleotide sequence ID" value="NZ_AP024597.1"/>
</dbReference>
<dbReference type="KEGG" id="csty:KN1_00440"/>
<protein>
    <submittedName>
        <fullName evidence="1">Uncharacterized protein</fullName>
    </submittedName>
</protein>
<keyword evidence="2" id="KW-1185">Reference proteome</keyword>
<evidence type="ECO:0000313" key="2">
    <source>
        <dbReference type="Proteomes" id="UP000825123"/>
    </source>
</evidence>
<gene>
    <name evidence="1" type="ORF">KN1_00440</name>
</gene>
<sequence>MTEQILELGSEIELVVLDAGFYSVDVINNFSTSLPVENIAILMENML</sequence>
<dbReference type="AlphaFoldDB" id="A0A8D5ZHV5"/>